<evidence type="ECO:0000256" key="8">
    <source>
        <dbReference type="SAM" id="MobiDB-lite"/>
    </source>
</evidence>
<dbReference type="VEuPathDB" id="CryptoDB:Vbra_3973"/>
<proteinExistence type="inferred from homology"/>
<feature type="transmembrane region" description="Helical" evidence="9">
    <location>
        <begin position="185"/>
        <end position="203"/>
    </location>
</feature>
<keyword evidence="7 9" id="KW-0472">Membrane</keyword>
<dbReference type="OMA" id="FLYDIWW"/>
<gene>
    <name evidence="10" type="ORF">Vbra_3973</name>
</gene>
<evidence type="ECO:0000256" key="1">
    <source>
        <dbReference type="ARBA" id="ARBA00004477"/>
    </source>
</evidence>
<dbReference type="AlphaFoldDB" id="A0A0G4EKB6"/>
<evidence type="ECO:0000313" key="11">
    <source>
        <dbReference type="Proteomes" id="UP000041254"/>
    </source>
</evidence>
<evidence type="ECO:0000256" key="2">
    <source>
        <dbReference type="ARBA" id="ARBA00006859"/>
    </source>
</evidence>
<evidence type="ECO:0000256" key="9">
    <source>
        <dbReference type="SAM" id="Phobius"/>
    </source>
</evidence>
<dbReference type="PANTHER" id="PTHR12174">
    <property type="entry name" value="SIGNAL PEPTIDE PEPTIDASE"/>
    <property type="match status" value="1"/>
</dbReference>
<feature type="transmembrane region" description="Helical" evidence="9">
    <location>
        <begin position="15"/>
        <end position="44"/>
    </location>
</feature>
<dbReference type="GO" id="GO:0098553">
    <property type="term" value="C:lumenal side of endoplasmic reticulum membrane"/>
    <property type="evidence" value="ECO:0007669"/>
    <property type="project" value="TreeGrafter"/>
</dbReference>
<evidence type="ECO:0000313" key="10">
    <source>
        <dbReference type="EMBL" id="CEL97129.1"/>
    </source>
</evidence>
<evidence type="ECO:0000256" key="4">
    <source>
        <dbReference type="ARBA" id="ARBA00022801"/>
    </source>
</evidence>
<evidence type="ECO:0008006" key="12">
    <source>
        <dbReference type="Google" id="ProtNLM"/>
    </source>
</evidence>
<dbReference type="GO" id="GO:0098554">
    <property type="term" value="C:cytoplasmic side of endoplasmic reticulum membrane"/>
    <property type="evidence" value="ECO:0007669"/>
    <property type="project" value="TreeGrafter"/>
</dbReference>
<dbReference type="FunCoup" id="A0A0G4EKB6">
    <property type="interactions" value="438"/>
</dbReference>
<evidence type="ECO:0000256" key="3">
    <source>
        <dbReference type="ARBA" id="ARBA00022692"/>
    </source>
</evidence>
<dbReference type="PhylomeDB" id="A0A0G4EKB6"/>
<accession>A0A0G4EKB6</accession>
<sequence length="400" mass="44573">MVPTNGQLFMLANGILGGLVVLTNFVLLPIILQMILYAATIIYIGSHLSLKLKETDPVTGEKQMGESMSQKDAMMFPIIGSVSLVTLYVFYKFLSPYWVNLLLTTYLSILGIAALAATISPVLERVVPIPAKVLDRKFHITFQLPGPLKRKEGPHDFRFTVLDIVSHVVSLLVAIAWLVTKHWCLHNIFAIAFSIQMISLVSLGRFQVAFILLSGLFIYDIFWVFGTDVMVTVAKSFEGPAKLVFPVSFDPWKQSILGLGDIVIPGIFIAMCLRFDQHLFEEGLEGAPVKKKDDVIDIHQGFHKVYFTSAMVAYCLGLATTGAVMFVFQHAQPALLYLVPFCLGALLLTAVIRREWSHVWTYKEEEDNKDDKKEATDADTAAEGTQDDNDESSMESKKSQ</sequence>
<dbReference type="GO" id="GO:0042500">
    <property type="term" value="F:aspartic endopeptidase activity, intramembrane cleaving"/>
    <property type="evidence" value="ECO:0007669"/>
    <property type="project" value="InterPro"/>
</dbReference>
<feature type="transmembrane region" description="Helical" evidence="9">
    <location>
        <begin position="210"/>
        <end position="234"/>
    </location>
</feature>
<keyword evidence="11" id="KW-1185">Reference proteome</keyword>
<dbReference type="InterPro" id="IPR007369">
    <property type="entry name" value="Peptidase_A22B_SPP"/>
</dbReference>
<evidence type="ECO:0000256" key="6">
    <source>
        <dbReference type="ARBA" id="ARBA00022989"/>
    </source>
</evidence>
<feature type="transmembrane region" description="Helical" evidence="9">
    <location>
        <begin position="305"/>
        <end position="328"/>
    </location>
</feature>
<dbReference type="GO" id="GO:0006465">
    <property type="term" value="P:signal peptide processing"/>
    <property type="evidence" value="ECO:0007669"/>
    <property type="project" value="TreeGrafter"/>
</dbReference>
<dbReference type="InterPro" id="IPR006639">
    <property type="entry name" value="Preselin/SPP"/>
</dbReference>
<evidence type="ECO:0000256" key="7">
    <source>
        <dbReference type="ARBA" id="ARBA00023136"/>
    </source>
</evidence>
<name>A0A0G4EKB6_VITBC</name>
<dbReference type="PANTHER" id="PTHR12174:SF23">
    <property type="entry name" value="MINOR HISTOCOMPATIBILITY ANTIGEN H13"/>
    <property type="match status" value="1"/>
</dbReference>
<feature type="transmembrane region" description="Helical" evidence="9">
    <location>
        <begin position="159"/>
        <end position="179"/>
    </location>
</feature>
<dbReference type="InParanoid" id="A0A0G4EKB6"/>
<keyword evidence="3 9" id="KW-0812">Transmembrane</keyword>
<keyword evidence="5" id="KW-0256">Endoplasmic reticulum</keyword>
<dbReference type="SMART" id="SM00730">
    <property type="entry name" value="PSN"/>
    <property type="match status" value="1"/>
</dbReference>
<dbReference type="OrthoDB" id="29661at2759"/>
<feature type="transmembrane region" description="Helical" evidence="9">
    <location>
        <begin position="97"/>
        <end position="119"/>
    </location>
</feature>
<feature type="transmembrane region" description="Helical" evidence="9">
    <location>
        <begin position="334"/>
        <end position="352"/>
    </location>
</feature>
<dbReference type="GO" id="GO:0033619">
    <property type="term" value="P:membrane protein proteolysis"/>
    <property type="evidence" value="ECO:0007669"/>
    <property type="project" value="TreeGrafter"/>
</dbReference>
<evidence type="ECO:0000256" key="5">
    <source>
        <dbReference type="ARBA" id="ARBA00022824"/>
    </source>
</evidence>
<protein>
    <recommendedName>
        <fullName evidence="12">Signal peptide peptidase</fullName>
    </recommendedName>
</protein>
<organism evidence="10 11">
    <name type="scientific">Vitrella brassicaformis (strain CCMP3155)</name>
    <dbReference type="NCBI Taxonomy" id="1169540"/>
    <lineage>
        <taxon>Eukaryota</taxon>
        <taxon>Sar</taxon>
        <taxon>Alveolata</taxon>
        <taxon>Colpodellida</taxon>
        <taxon>Vitrellaceae</taxon>
        <taxon>Vitrella</taxon>
    </lineage>
</organism>
<reference evidence="10 11" key="1">
    <citation type="submission" date="2014-11" db="EMBL/GenBank/DDBJ databases">
        <authorList>
            <person name="Zhu J."/>
            <person name="Qi W."/>
            <person name="Song R."/>
        </authorList>
    </citation>
    <scope>NUCLEOTIDE SEQUENCE [LARGE SCALE GENOMIC DNA]</scope>
</reference>
<feature type="region of interest" description="Disordered" evidence="8">
    <location>
        <begin position="363"/>
        <end position="400"/>
    </location>
</feature>
<keyword evidence="6 9" id="KW-1133">Transmembrane helix</keyword>
<comment type="similarity">
    <text evidence="2">Belongs to the peptidase A22B family.</text>
</comment>
<dbReference type="Pfam" id="PF04258">
    <property type="entry name" value="Peptidase_A22B"/>
    <property type="match status" value="1"/>
</dbReference>
<comment type="subcellular location">
    <subcellularLocation>
        <location evidence="1">Endoplasmic reticulum membrane</location>
        <topology evidence="1">Multi-pass membrane protein</topology>
    </subcellularLocation>
</comment>
<keyword evidence="4" id="KW-0378">Hydrolase</keyword>
<feature type="transmembrane region" description="Helical" evidence="9">
    <location>
        <begin position="73"/>
        <end position="91"/>
    </location>
</feature>
<dbReference type="EMBL" id="CDMY01000254">
    <property type="protein sequence ID" value="CEL97129.1"/>
    <property type="molecule type" value="Genomic_DNA"/>
</dbReference>
<dbReference type="Proteomes" id="UP000041254">
    <property type="component" value="Unassembled WGS sequence"/>
</dbReference>